<proteinExistence type="predicted"/>
<dbReference type="AlphaFoldDB" id="A0A1M6V9M1"/>
<dbReference type="EMBL" id="FQZY01000086">
    <property type="protein sequence ID" value="SHK78180.1"/>
    <property type="molecule type" value="Genomic_DNA"/>
</dbReference>
<name>A0A1M6V9M1_9FIRM</name>
<accession>A0A1M6V9M1</accession>
<reference evidence="1 2" key="1">
    <citation type="submission" date="2016-11" db="EMBL/GenBank/DDBJ databases">
        <authorList>
            <person name="Jaros S."/>
            <person name="Januszkiewicz K."/>
            <person name="Wedrychowicz H."/>
        </authorList>
    </citation>
    <scope>NUCLEOTIDE SEQUENCE [LARGE SCALE GENOMIC DNA]</scope>
    <source>
        <strain evidence="1 2">DSM 15480</strain>
    </source>
</reference>
<sequence>MADFLMDAHMHFDLYKNREEVLSYIEAHHSYTIAVTNLPELYERYYRQYADYKYIKIALGFHPELALQYENQRIQKDIFNEIVQACKKRESKILSVHSRRAE</sequence>
<gene>
    <name evidence="1" type="ORF">SAMN02745243_03716</name>
</gene>
<evidence type="ECO:0000313" key="1">
    <source>
        <dbReference type="EMBL" id="SHK78180.1"/>
    </source>
</evidence>
<dbReference type="STRING" id="1121950.SAMN02745243_03716"/>
<organism evidence="1 2">
    <name type="scientific">Hespellia stercorisuis DSM 15480</name>
    <dbReference type="NCBI Taxonomy" id="1121950"/>
    <lineage>
        <taxon>Bacteria</taxon>
        <taxon>Bacillati</taxon>
        <taxon>Bacillota</taxon>
        <taxon>Clostridia</taxon>
        <taxon>Lachnospirales</taxon>
        <taxon>Lachnospiraceae</taxon>
        <taxon>Hespellia</taxon>
    </lineage>
</organism>
<dbReference type="InterPro" id="IPR032466">
    <property type="entry name" value="Metal_Hydrolase"/>
</dbReference>
<protein>
    <submittedName>
        <fullName evidence="1">TatD DNase family protein</fullName>
    </submittedName>
</protein>
<dbReference type="Gene3D" id="3.20.20.140">
    <property type="entry name" value="Metal-dependent hydrolases"/>
    <property type="match status" value="1"/>
</dbReference>
<keyword evidence="2" id="KW-1185">Reference proteome</keyword>
<dbReference type="InterPro" id="IPR018228">
    <property type="entry name" value="DNase_TatD-rel_CS"/>
</dbReference>
<dbReference type="SUPFAM" id="SSF51556">
    <property type="entry name" value="Metallo-dependent hydrolases"/>
    <property type="match status" value="1"/>
</dbReference>
<dbReference type="RefSeq" id="WP_242945485.1">
    <property type="nucleotide sequence ID" value="NZ_FQZY01000086.1"/>
</dbReference>
<dbReference type="PROSITE" id="PS01137">
    <property type="entry name" value="TATD_1"/>
    <property type="match status" value="1"/>
</dbReference>
<evidence type="ECO:0000313" key="2">
    <source>
        <dbReference type="Proteomes" id="UP000184301"/>
    </source>
</evidence>
<dbReference type="Proteomes" id="UP000184301">
    <property type="component" value="Unassembled WGS sequence"/>
</dbReference>